<comment type="caution">
    <text evidence="9">The sequence shown here is derived from an EMBL/GenBank/DDBJ whole genome shotgun (WGS) entry which is preliminary data.</text>
</comment>
<evidence type="ECO:0000259" key="8">
    <source>
        <dbReference type="Pfam" id="PF00924"/>
    </source>
</evidence>
<evidence type="ECO:0000256" key="6">
    <source>
        <dbReference type="SAM" id="Coils"/>
    </source>
</evidence>
<evidence type="ECO:0000256" key="7">
    <source>
        <dbReference type="SAM" id="Phobius"/>
    </source>
</evidence>
<name>A0ABU5MZ49_9BACT</name>
<keyword evidence="5 7" id="KW-0472">Membrane</keyword>
<feature type="domain" description="Mechanosensitive ion channel MscS" evidence="8">
    <location>
        <begin position="99"/>
        <end position="157"/>
    </location>
</feature>
<dbReference type="RefSeq" id="WP_322609212.1">
    <property type="nucleotide sequence ID" value="NZ_JARVCO010000010.1"/>
</dbReference>
<keyword evidence="3 7" id="KW-0812">Transmembrane</keyword>
<feature type="transmembrane region" description="Helical" evidence="7">
    <location>
        <begin position="12"/>
        <end position="35"/>
    </location>
</feature>
<dbReference type="PANTHER" id="PTHR30221">
    <property type="entry name" value="SMALL-CONDUCTANCE MECHANOSENSITIVE CHANNEL"/>
    <property type="match status" value="1"/>
</dbReference>
<dbReference type="EMBL" id="JARVCO010000010">
    <property type="protein sequence ID" value="MDZ8119429.1"/>
    <property type="molecule type" value="Genomic_DNA"/>
</dbReference>
<keyword evidence="6" id="KW-0175">Coiled coil</keyword>
<reference evidence="9 10" key="1">
    <citation type="journal article" date="2024" name="Appl. Environ. Microbiol.">
        <title>Pontiella agarivorans sp. nov., a novel marine anaerobic bacterium capable of degrading macroalgal polysaccharides and fixing nitrogen.</title>
        <authorList>
            <person name="Liu N."/>
            <person name="Kivenson V."/>
            <person name="Peng X."/>
            <person name="Cui Z."/>
            <person name="Lankiewicz T.S."/>
            <person name="Gosselin K.M."/>
            <person name="English C.J."/>
            <person name="Blair E.M."/>
            <person name="O'Malley M.A."/>
            <person name="Valentine D.L."/>
        </authorList>
    </citation>
    <scope>NUCLEOTIDE SEQUENCE [LARGE SCALE GENOMIC DNA]</scope>
    <source>
        <strain evidence="9 10">NLcol2</strain>
    </source>
</reference>
<evidence type="ECO:0000256" key="4">
    <source>
        <dbReference type="ARBA" id="ARBA00022989"/>
    </source>
</evidence>
<protein>
    <submittedName>
        <fullName evidence="9">Mechanosensitive ion channel family protein</fullName>
    </submittedName>
</protein>
<evidence type="ECO:0000256" key="1">
    <source>
        <dbReference type="ARBA" id="ARBA00004651"/>
    </source>
</evidence>
<feature type="transmembrane region" description="Helical" evidence="7">
    <location>
        <begin position="81"/>
        <end position="108"/>
    </location>
</feature>
<dbReference type="InterPro" id="IPR045275">
    <property type="entry name" value="MscS_archaea/bacteria_type"/>
</dbReference>
<dbReference type="Pfam" id="PF00924">
    <property type="entry name" value="MS_channel_2nd"/>
    <property type="match status" value="1"/>
</dbReference>
<dbReference type="Proteomes" id="UP001290861">
    <property type="component" value="Unassembled WGS sequence"/>
</dbReference>
<accession>A0ABU5MZ49</accession>
<evidence type="ECO:0000313" key="10">
    <source>
        <dbReference type="Proteomes" id="UP001290861"/>
    </source>
</evidence>
<keyword evidence="4 7" id="KW-1133">Transmembrane helix</keyword>
<evidence type="ECO:0000256" key="2">
    <source>
        <dbReference type="ARBA" id="ARBA00022475"/>
    </source>
</evidence>
<sequence length="347" mass="37934">MRGWEYLQDNLFTLAAMAVAFVVAGGIIAGAHWLLLGRKKNMEQARLFPRQIAMLLVILFCTIGIILVLPVSESARNQLIGLLGILLSGTIAFSSSSAMTNLIAGFLLRITRPFRIGDFIRVQDHFGRVSELGLFDTEIQSETRELIAIPNAVLVRHPVATTHSAGAIVSATLSLGYELDHTRIQDLLGRAAGRSGLKDPFIHIIELGNFSISYRVSGVLEEVKGMITAKSRLHEAILDTLHGENIEIMSPAYMNQRRLGDEQKAVPPSITADTPSAAPAAEDIIFDKAEEAAQQETEKETLLNHIEDLQLQAKSAEGEEKKVLKAQIQAGTERLDALKKAPENETP</sequence>
<gene>
    <name evidence="9" type="ORF">P9H32_12425</name>
</gene>
<organism evidence="9 10">
    <name type="scientific">Pontiella agarivorans</name>
    <dbReference type="NCBI Taxonomy" id="3038953"/>
    <lineage>
        <taxon>Bacteria</taxon>
        <taxon>Pseudomonadati</taxon>
        <taxon>Kiritimatiellota</taxon>
        <taxon>Kiritimatiellia</taxon>
        <taxon>Kiritimatiellales</taxon>
        <taxon>Pontiellaceae</taxon>
        <taxon>Pontiella</taxon>
    </lineage>
</organism>
<feature type="coiled-coil region" evidence="6">
    <location>
        <begin position="292"/>
        <end position="341"/>
    </location>
</feature>
<keyword evidence="2" id="KW-1003">Cell membrane</keyword>
<dbReference type="InterPro" id="IPR023408">
    <property type="entry name" value="MscS_beta-dom_sf"/>
</dbReference>
<proteinExistence type="predicted"/>
<feature type="transmembrane region" description="Helical" evidence="7">
    <location>
        <begin position="47"/>
        <end position="69"/>
    </location>
</feature>
<evidence type="ECO:0000256" key="3">
    <source>
        <dbReference type="ARBA" id="ARBA00022692"/>
    </source>
</evidence>
<dbReference type="PANTHER" id="PTHR30221:SF18">
    <property type="entry name" value="SLL0590 PROTEIN"/>
    <property type="match status" value="1"/>
</dbReference>
<keyword evidence="10" id="KW-1185">Reference proteome</keyword>
<dbReference type="SUPFAM" id="SSF82689">
    <property type="entry name" value="Mechanosensitive channel protein MscS (YggB), C-terminal domain"/>
    <property type="match status" value="1"/>
</dbReference>
<dbReference type="Gene3D" id="2.30.30.60">
    <property type="match status" value="1"/>
</dbReference>
<dbReference type="SUPFAM" id="SSF50182">
    <property type="entry name" value="Sm-like ribonucleoproteins"/>
    <property type="match status" value="1"/>
</dbReference>
<comment type="subcellular location">
    <subcellularLocation>
        <location evidence="1">Cell membrane</location>
        <topology evidence="1">Multi-pass membrane protein</topology>
    </subcellularLocation>
</comment>
<evidence type="ECO:0000313" key="9">
    <source>
        <dbReference type="EMBL" id="MDZ8119429.1"/>
    </source>
</evidence>
<dbReference type="InterPro" id="IPR006685">
    <property type="entry name" value="MscS_channel_2nd"/>
</dbReference>
<evidence type="ECO:0000256" key="5">
    <source>
        <dbReference type="ARBA" id="ARBA00023136"/>
    </source>
</evidence>
<dbReference type="InterPro" id="IPR010920">
    <property type="entry name" value="LSM_dom_sf"/>
</dbReference>
<dbReference type="InterPro" id="IPR011066">
    <property type="entry name" value="MscS_channel_C_sf"/>
</dbReference>